<feature type="compositionally biased region" description="Acidic residues" evidence="1">
    <location>
        <begin position="76"/>
        <end position="87"/>
    </location>
</feature>
<dbReference type="EMBL" id="NBII01000009">
    <property type="protein sequence ID" value="PAV15860.1"/>
    <property type="molecule type" value="Genomic_DNA"/>
</dbReference>
<name>A0A286U8G3_9AGAM</name>
<feature type="region of interest" description="Disordered" evidence="1">
    <location>
        <begin position="106"/>
        <end position="255"/>
    </location>
</feature>
<proteinExistence type="predicted"/>
<reference evidence="3 4" key="1">
    <citation type="journal article" date="2017" name="Mol. Ecol.">
        <title>Comparative and population genomic landscape of Phellinus noxius: A hypervariable fungus causing root rot in trees.</title>
        <authorList>
            <person name="Chung C.L."/>
            <person name="Lee T.J."/>
            <person name="Akiba M."/>
            <person name="Lee H.H."/>
            <person name="Kuo T.H."/>
            <person name="Liu D."/>
            <person name="Ke H.M."/>
            <person name="Yokoi T."/>
            <person name="Roa M.B."/>
            <person name="Lu M.J."/>
            <person name="Chang Y.Y."/>
            <person name="Ann P.J."/>
            <person name="Tsai J.N."/>
            <person name="Chen C.Y."/>
            <person name="Tzean S.S."/>
            <person name="Ota Y."/>
            <person name="Hattori T."/>
            <person name="Sahashi N."/>
            <person name="Liou R.F."/>
            <person name="Kikuchi T."/>
            <person name="Tsai I.J."/>
        </authorList>
    </citation>
    <scope>NUCLEOTIDE SEQUENCE [LARGE SCALE GENOMIC DNA]</scope>
    <source>
        <strain evidence="3 4">FFPRI411160</strain>
    </source>
</reference>
<feature type="compositionally biased region" description="Polar residues" evidence="1">
    <location>
        <begin position="173"/>
        <end position="197"/>
    </location>
</feature>
<feature type="compositionally biased region" description="Low complexity" evidence="1">
    <location>
        <begin position="114"/>
        <end position="147"/>
    </location>
</feature>
<dbReference type="OrthoDB" id="3198959at2759"/>
<organism evidence="3 4">
    <name type="scientific">Pyrrhoderma noxium</name>
    <dbReference type="NCBI Taxonomy" id="2282107"/>
    <lineage>
        <taxon>Eukaryota</taxon>
        <taxon>Fungi</taxon>
        <taxon>Dikarya</taxon>
        <taxon>Basidiomycota</taxon>
        <taxon>Agaricomycotina</taxon>
        <taxon>Agaricomycetes</taxon>
        <taxon>Hymenochaetales</taxon>
        <taxon>Hymenochaetaceae</taxon>
        <taxon>Pyrrhoderma</taxon>
    </lineage>
</organism>
<evidence type="ECO:0000256" key="2">
    <source>
        <dbReference type="SAM" id="Phobius"/>
    </source>
</evidence>
<evidence type="ECO:0000313" key="3">
    <source>
        <dbReference type="EMBL" id="PAV15860.1"/>
    </source>
</evidence>
<comment type="caution">
    <text evidence="3">The sequence shown here is derived from an EMBL/GenBank/DDBJ whole genome shotgun (WGS) entry which is preliminary data.</text>
</comment>
<evidence type="ECO:0000256" key="1">
    <source>
        <dbReference type="SAM" id="MobiDB-lite"/>
    </source>
</evidence>
<dbReference type="Proteomes" id="UP000217199">
    <property type="component" value="Unassembled WGS sequence"/>
</dbReference>
<accession>A0A286U8G3</accession>
<keyword evidence="4" id="KW-1185">Reference proteome</keyword>
<sequence>MAPSGEPKDSPKPQPLGSLPFLWLFTICTLCVFFLLWRRANSLRTVVSHQLKTWTRAEGQIRLSEDDGPPAHTFVEDSDNEDDADDGEPLAMRVERLRQERQRLLAAGVTAPTNNNNKDGSNNGDRNRNSNGNTLTNSSRSLNNNLNPELGSDPLLGSLTSSATPLPVPTSRAPFSNTHTRTKTDMNTNDATSANGITTNSTPSNTNNNTNNSRNSSDSTGLGVSSKLIDTNTNSSVSPQKSGVLTNCVDDPLSS</sequence>
<protein>
    <submittedName>
        <fullName evidence="3">Uncharacterized protein</fullName>
    </submittedName>
</protein>
<evidence type="ECO:0000313" key="4">
    <source>
        <dbReference type="Proteomes" id="UP000217199"/>
    </source>
</evidence>
<keyword evidence="2" id="KW-0812">Transmembrane</keyword>
<feature type="transmembrane region" description="Helical" evidence="2">
    <location>
        <begin position="20"/>
        <end position="37"/>
    </location>
</feature>
<dbReference type="AlphaFoldDB" id="A0A286U8G3"/>
<feature type="region of interest" description="Disordered" evidence="1">
    <location>
        <begin position="61"/>
        <end position="87"/>
    </location>
</feature>
<dbReference type="InParanoid" id="A0A286U8G3"/>
<keyword evidence="2" id="KW-1133">Transmembrane helix</keyword>
<feature type="compositionally biased region" description="Low complexity" evidence="1">
    <location>
        <begin position="198"/>
        <end position="220"/>
    </location>
</feature>
<feature type="compositionally biased region" description="Polar residues" evidence="1">
    <location>
        <begin position="228"/>
        <end position="245"/>
    </location>
</feature>
<gene>
    <name evidence="3" type="ORF">PNOK_0871800</name>
</gene>
<keyword evidence="2" id="KW-0472">Membrane</keyword>